<gene>
    <name evidence="2" type="ORF">BS50DRAFT_590825</name>
</gene>
<dbReference type="AlphaFoldDB" id="A0A2T2NEF3"/>
<proteinExistence type="predicted"/>
<feature type="compositionally biased region" description="Acidic residues" evidence="1">
    <location>
        <begin position="212"/>
        <end position="230"/>
    </location>
</feature>
<keyword evidence="3" id="KW-1185">Reference proteome</keyword>
<evidence type="ECO:0000313" key="3">
    <source>
        <dbReference type="Proteomes" id="UP000240883"/>
    </source>
</evidence>
<evidence type="ECO:0000313" key="2">
    <source>
        <dbReference type="EMBL" id="PSN63814.1"/>
    </source>
</evidence>
<dbReference type="EMBL" id="KZ678139">
    <property type="protein sequence ID" value="PSN63814.1"/>
    <property type="molecule type" value="Genomic_DNA"/>
</dbReference>
<dbReference type="Proteomes" id="UP000240883">
    <property type="component" value="Unassembled WGS sequence"/>
</dbReference>
<name>A0A2T2NEF3_CORCC</name>
<sequence>MSTMRSETSHFLPLSSMMFESRSFNNLCGAKQSELYKNKRFSRTEGALPRIHEAALPQINEREQQDDIITALPAPDQSRRKVLTKKASFWKRHKAADMKQETAEQQQQQQQQQQQHQENKEKKPSKLSRFADKLKTGVKNIHWPMVSSRVMVISPPTDFRHVETGLRCVMKDAPPSISMPNFDLPVRKPPMPESDSESDEEGLEAGSAGHADDEDEDEDGDDEEWEDILE</sequence>
<protein>
    <submittedName>
        <fullName evidence="2">Uncharacterized protein</fullName>
    </submittedName>
</protein>
<organism evidence="2 3">
    <name type="scientific">Corynespora cassiicola Philippines</name>
    <dbReference type="NCBI Taxonomy" id="1448308"/>
    <lineage>
        <taxon>Eukaryota</taxon>
        <taxon>Fungi</taxon>
        <taxon>Dikarya</taxon>
        <taxon>Ascomycota</taxon>
        <taxon>Pezizomycotina</taxon>
        <taxon>Dothideomycetes</taxon>
        <taxon>Pleosporomycetidae</taxon>
        <taxon>Pleosporales</taxon>
        <taxon>Corynesporascaceae</taxon>
        <taxon>Corynespora</taxon>
    </lineage>
</organism>
<feature type="compositionally biased region" description="Acidic residues" evidence="1">
    <location>
        <begin position="194"/>
        <end position="203"/>
    </location>
</feature>
<reference evidence="2 3" key="1">
    <citation type="journal article" date="2018" name="Front. Microbiol.">
        <title>Genome-Wide Analysis of Corynespora cassiicola Leaf Fall Disease Putative Effectors.</title>
        <authorList>
            <person name="Lopez D."/>
            <person name="Ribeiro S."/>
            <person name="Label P."/>
            <person name="Fumanal B."/>
            <person name="Venisse J.S."/>
            <person name="Kohler A."/>
            <person name="de Oliveira R.R."/>
            <person name="Labutti K."/>
            <person name="Lipzen A."/>
            <person name="Lail K."/>
            <person name="Bauer D."/>
            <person name="Ohm R.A."/>
            <person name="Barry K.W."/>
            <person name="Spatafora J."/>
            <person name="Grigoriev I.V."/>
            <person name="Martin F.M."/>
            <person name="Pujade-Renaud V."/>
        </authorList>
    </citation>
    <scope>NUCLEOTIDE SEQUENCE [LARGE SCALE GENOMIC DNA]</scope>
    <source>
        <strain evidence="2 3">Philippines</strain>
    </source>
</reference>
<feature type="compositionally biased region" description="Low complexity" evidence="1">
    <location>
        <begin position="105"/>
        <end position="116"/>
    </location>
</feature>
<evidence type="ECO:0000256" key="1">
    <source>
        <dbReference type="SAM" id="MobiDB-lite"/>
    </source>
</evidence>
<accession>A0A2T2NEF3</accession>
<feature type="compositionally biased region" description="Basic and acidic residues" evidence="1">
    <location>
        <begin position="117"/>
        <end position="127"/>
    </location>
</feature>
<feature type="region of interest" description="Disordered" evidence="1">
    <location>
        <begin position="90"/>
        <end position="127"/>
    </location>
</feature>
<feature type="region of interest" description="Disordered" evidence="1">
    <location>
        <begin position="171"/>
        <end position="230"/>
    </location>
</feature>